<dbReference type="SUPFAM" id="SSF53335">
    <property type="entry name" value="S-adenosyl-L-methionine-dependent methyltransferases"/>
    <property type="match status" value="1"/>
</dbReference>
<dbReference type="PANTHER" id="PTHR13393:SF0">
    <property type="entry name" value="RNA N6-ADENOSINE-METHYLTRANSFERASE METTL16"/>
    <property type="match status" value="1"/>
</dbReference>
<comment type="function">
    <text evidence="6">Specifically methylates the adenine in position 1618 of 23S rRNA.</text>
</comment>
<reference evidence="7 8" key="1">
    <citation type="submission" date="2020-12" db="EMBL/GenBank/DDBJ databases">
        <title>Novel Thalassolituus-related marine hydrocarbonoclastic bacteria mediated algae-derived hydrocarbons mineralization in twilight zone of the northern South China Sea.</title>
        <authorList>
            <person name="Dong C."/>
        </authorList>
    </citation>
    <scope>NUCLEOTIDE SEQUENCE [LARGE SCALE GENOMIC DNA]</scope>
    <source>
        <strain evidence="7 8">IMCC1826</strain>
    </source>
</reference>
<keyword evidence="3 6" id="KW-0489">Methyltransferase</keyword>
<dbReference type="GO" id="GO:0052907">
    <property type="term" value="F:23S rRNA (adenine(1618)-N(6))-methyltransferase activity"/>
    <property type="evidence" value="ECO:0007669"/>
    <property type="project" value="UniProtKB-EC"/>
</dbReference>
<evidence type="ECO:0000256" key="2">
    <source>
        <dbReference type="ARBA" id="ARBA00022552"/>
    </source>
</evidence>
<dbReference type="Gene3D" id="3.40.50.150">
    <property type="entry name" value="Vaccinia Virus protein VP39"/>
    <property type="match status" value="1"/>
</dbReference>
<dbReference type="HAMAP" id="MF_01848">
    <property type="entry name" value="23SrRNA_methyltr_F"/>
    <property type="match status" value="1"/>
</dbReference>
<proteinExistence type="inferred from homology"/>
<accession>A0ABS7ZNS8</accession>
<dbReference type="CDD" id="cd02440">
    <property type="entry name" value="AdoMet_MTases"/>
    <property type="match status" value="1"/>
</dbReference>
<evidence type="ECO:0000256" key="4">
    <source>
        <dbReference type="ARBA" id="ARBA00022679"/>
    </source>
</evidence>
<dbReference type="PANTHER" id="PTHR13393">
    <property type="entry name" value="SAM-DEPENDENT METHYLTRANSFERASE"/>
    <property type="match status" value="1"/>
</dbReference>
<dbReference type="PIRSF" id="PIRSF029038">
    <property type="entry name" value="Mtase_YbiN_prd"/>
    <property type="match status" value="1"/>
</dbReference>
<evidence type="ECO:0000256" key="6">
    <source>
        <dbReference type="HAMAP-Rule" id="MF_01848"/>
    </source>
</evidence>
<sequence>MHPQNPHQGRYDMAALVADLPELERFLTTNPSGEQTVDFSKNSAVVTLNRALLKHHYGIAHWHLPEGSLCPPVPGRADYLYHVRDLLGDKTEQVRVLDIGTGANLIYPMIGSQAFGWQFVATDADSIAIRNAHKLLTDNPQLAGIDIRMQRKAEQVFTGMIRDGEYFDLTLCNPPFYASQKEAEAQARRKWRNLKGRESSVERNFGGQSNELWCEGGELAFLKRLMRDSAHFKQQVGWFTALVSKDENVAPLKRLLRQLDAKVVHVVPMAQGQKQSRFIAWRF</sequence>
<evidence type="ECO:0000313" key="7">
    <source>
        <dbReference type="EMBL" id="MCA6062888.1"/>
    </source>
</evidence>
<comment type="catalytic activity">
    <reaction evidence="6">
        <text>adenosine(1618) in 23S rRNA + S-adenosyl-L-methionine = N(6)-methyladenosine(1618) in 23S rRNA + S-adenosyl-L-homocysteine + H(+)</text>
        <dbReference type="Rhea" id="RHEA:16497"/>
        <dbReference type="Rhea" id="RHEA-COMP:10229"/>
        <dbReference type="Rhea" id="RHEA-COMP:10231"/>
        <dbReference type="ChEBI" id="CHEBI:15378"/>
        <dbReference type="ChEBI" id="CHEBI:57856"/>
        <dbReference type="ChEBI" id="CHEBI:59789"/>
        <dbReference type="ChEBI" id="CHEBI:74411"/>
        <dbReference type="ChEBI" id="CHEBI:74449"/>
        <dbReference type="EC" id="2.1.1.181"/>
    </reaction>
</comment>
<evidence type="ECO:0000256" key="3">
    <source>
        <dbReference type="ARBA" id="ARBA00022603"/>
    </source>
</evidence>
<keyword evidence="1 6" id="KW-0963">Cytoplasm</keyword>
<protein>
    <recommendedName>
        <fullName evidence="6">Ribosomal RNA large subunit methyltransferase F</fullName>
        <ecNumber evidence="6">2.1.1.181</ecNumber>
    </recommendedName>
    <alternativeName>
        <fullName evidence="6">23S rRNA mA1618 methyltransferase</fullName>
    </alternativeName>
    <alternativeName>
        <fullName evidence="6">rRNA adenine N-6-methyltransferase</fullName>
    </alternativeName>
</protein>
<dbReference type="EC" id="2.1.1.181" evidence="6"/>
<keyword evidence="2 6" id="KW-0698">rRNA processing</keyword>
<evidence type="ECO:0000256" key="5">
    <source>
        <dbReference type="ARBA" id="ARBA00022691"/>
    </source>
</evidence>
<name>A0ABS7ZNS8_9GAMM</name>
<keyword evidence="5 6" id="KW-0949">S-adenosyl-L-methionine</keyword>
<organism evidence="7 8">
    <name type="scientific">Thalassolituus marinus</name>
    <dbReference type="NCBI Taxonomy" id="671053"/>
    <lineage>
        <taxon>Bacteria</taxon>
        <taxon>Pseudomonadati</taxon>
        <taxon>Pseudomonadota</taxon>
        <taxon>Gammaproteobacteria</taxon>
        <taxon>Oceanospirillales</taxon>
        <taxon>Oceanospirillaceae</taxon>
        <taxon>Thalassolituus</taxon>
    </lineage>
</organism>
<gene>
    <name evidence="6 7" type="primary">rlmF</name>
    <name evidence="7" type="ORF">I9W95_04620</name>
</gene>
<keyword evidence="4 6" id="KW-0808">Transferase</keyword>
<dbReference type="InterPro" id="IPR010286">
    <property type="entry name" value="METTL16/RlmF"/>
</dbReference>
<dbReference type="EMBL" id="JAEDAH010000020">
    <property type="protein sequence ID" value="MCA6062888.1"/>
    <property type="molecule type" value="Genomic_DNA"/>
</dbReference>
<comment type="subcellular location">
    <subcellularLocation>
        <location evidence="6">Cytoplasm</location>
    </subcellularLocation>
</comment>
<dbReference type="InterPro" id="IPR016909">
    <property type="entry name" value="rRNA_lsu_MeTfrase_F"/>
</dbReference>
<dbReference type="InterPro" id="IPR029063">
    <property type="entry name" value="SAM-dependent_MTases_sf"/>
</dbReference>
<dbReference type="Proteomes" id="UP000714380">
    <property type="component" value="Unassembled WGS sequence"/>
</dbReference>
<comment type="similarity">
    <text evidence="6">Belongs to the methyltransferase superfamily. METTL16/RlmF family.</text>
</comment>
<comment type="caution">
    <text evidence="7">The sequence shown here is derived from an EMBL/GenBank/DDBJ whole genome shotgun (WGS) entry which is preliminary data.</text>
</comment>
<evidence type="ECO:0000313" key="8">
    <source>
        <dbReference type="Proteomes" id="UP000714380"/>
    </source>
</evidence>
<keyword evidence="8" id="KW-1185">Reference proteome</keyword>
<dbReference type="Pfam" id="PF05971">
    <property type="entry name" value="Methyltransf_10"/>
    <property type="match status" value="1"/>
</dbReference>
<evidence type="ECO:0000256" key="1">
    <source>
        <dbReference type="ARBA" id="ARBA00022490"/>
    </source>
</evidence>
<dbReference type="NCBIfam" id="NF008725">
    <property type="entry name" value="PRK11727.1"/>
    <property type="match status" value="1"/>
</dbReference>